<keyword evidence="3" id="KW-1185">Reference proteome</keyword>
<feature type="domain" description="Polymerase/histidinol phosphatase N-terminal" evidence="1">
    <location>
        <begin position="5"/>
        <end position="84"/>
    </location>
</feature>
<proteinExistence type="predicted"/>
<sequence length="254" mass="28112">MKVIADYHTHTRYSHGKGSIKDNVEAAVKRGLSTLAIADHGPGHFFIGIGGVQAFYRMQKEVASLRRKYPKLEILLGVEANIVDTDGTIDVPTTMLRELDILLVGYHKLVKVKSFDGFKQMAQNFLAGWTGRSSSRLRQINTDAIVAAVKRYPIDIITHPGLQVDIDTVALARACHQQNTFLEINSSYGEELDPFIKAAMPTGVRFVINSDAHEPGRVGDFAAAYKLVERLNIPRERIVNLEGNLSQKSRTLGA</sequence>
<dbReference type="GO" id="GO:0042578">
    <property type="term" value="F:phosphoric ester hydrolase activity"/>
    <property type="evidence" value="ECO:0007669"/>
    <property type="project" value="TreeGrafter"/>
</dbReference>
<dbReference type="OrthoDB" id="9808747at2"/>
<dbReference type="PANTHER" id="PTHR36928">
    <property type="entry name" value="PHOSPHATASE YCDX-RELATED"/>
    <property type="match status" value="1"/>
</dbReference>
<dbReference type="SUPFAM" id="SSF89550">
    <property type="entry name" value="PHP domain-like"/>
    <property type="match status" value="1"/>
</dbReference>
<gene>
    <name evidence="2" type="ORF">DealDRAFT_1166</name>
</gene>
<accession>C0GFA7</accession>
<dbReference type="InterPro" id="IPR004013">
    <property type="entry name" value="PHP_dom"/>
</dbReference>
<reference evidence="2 3" key="1">
    <citation type="submission" date="2009-02" db="EMBL/GenBank/DDBJ databases">
        <title>Sequencing of the draft genome and assembly of Dethiobacter alkaliphilus AHT 1.</title>
        <authorList>
            <consortium name="US DOE Joint Genome Institute (JGI-PGF)"/>
            <person name="Lucas S."/>
            <person name="Copeland A."/>
            <person name="Lapidus A."/>
            <person name="Glavina del Rio T."/>
            <person name="Dalin E."/>
            <person name="Tice H."/>
            <person name="Bruce D."/>
            <person name="Goodwin L."/>
            <person name="Pitluck S."/>
            <person name="Larimer F."/>
            <person name="Land M.L."/>
            <person name="Hauser L."/>
            <person name="Muyzer G."/>
        </authorList>
    </citation>
    <scope>NUCLEOTIDE SEQUENCE [LARGE SCALE GENOMIC DNA]</scope>
    <source>
        <strain evidence="2 3">AHT 1</strain>
    </source>
</reference>
<dbReference type="AlphaFoldDB" id="C0GFA7"/>
<name>C0GFA7_DETAL</name>
<dbReference type="InterPro" id="IPR003141">
    <property type="entry name" value="Pol/His_phosphatase_N"/>
</dbReference>
<comment type="caution">
    <text evidence="2">The sequence shown here is derived from an EMBL/GenBank/DDBJ whole genome shotgun (WGS) entry which is preliminary data.</text>
</comment>
<dbReference type="InterPro" id="IPR016195">
    <property type="entry name" value="Pol/histidinol_Pase-like"/>
</dbReference>
<evidence type="ECO:0000313" key="2">
    <source>
        <dbReference type="EMBL" id="EEG77867.1"/>
    </source>
</evidence>
<evidence type="ECO:0000313" key="3">
    <source>
        <dbReference type="Proteomes" id="UP000006443"/>
    </source>
</evidence>
<evidence type="ECO:0000259" key="1">
    <source>
        <dbReference type="SMART" id="SM00481"/>
    </source>
</evidence>
<dbReference type="InterPro" id="IPR050243">
    <property type="entry name" value="PHP_phosphatase"/>
</dbReference>
<dbReference type="SMART" id="SM00481">
    <property type="entry name" value="POLIIIAc"/>
    <property type="match status" value="1"/>
</dbReference>
<dbReference type="EMBL" id="ACJM01000005">
    <property type="protein sequence ID" value="EEG77867.1"/>
    <property type="molecule type" value="Genomic_DNA"/>
</dbReference>
<dbReference type="Pfam" id="PF02811">
    <property type="entry name" value="PHP"/>
    <property type="match status" value="1"/>
</dbReference>
<dbReference type="RefSeq" id="WP_008515734.1">
    <property type="nucleotide sequence ID" value="NZ_ACJM01000005.1"/>
</dbReference>
<protein>
    <submittedName>
        <fullName evidence="2">PHP domain protein</fullName>
    </submittedName>
</protein>
<dbReference type="Gene3D" id="3.20.20.140">
    <property type="entry name" value="Metal-dependent hydrolases"/>
    <property type="match status" value="1"/>
</dbReference>
<dbReference type="Proteomes" id="UP000006443">
    <property type="component" value="Unassembled WGS sequence"/>
</dbReference>
<dbReference type="STRING" id="555088.DealDRAFT_1166"/>
<organism evidence="2 3">
    <name type="scientific">Dethiobacter alkaliphilus AHT 1</name>
    <dbReference type="NCBI Taxonomy" id="555088"/>
    <lineage>
        <taxon>Bacteria</taxon>
        <taxon>Bacillati</taxon>
        <taxon>Bacillota</taxon>
        <taxon>Dethiobacteria</taxon>
        <taxon>Dethiobacterales</taxon>
        <taxon>Dethiobacteraceae</taxon>
        <taxon>Dethiobacter</taxon>
    </lineage>
</organism>
<dbReference type="PANTHER" id="PTHR36928:SF1">
    <property type="entry name" value="PHOSPHATASE YCDX-RELATED"/>
    <property type="match status" value="1"/>
</dbReference>
<dbReference type="eggNOG" id="COG1387">
    <property type="taxonomic scope" value="Bacteria"/>
</dbReference>
<dbReference type="GO" id="GO:0008270">
    <property type="term" value="F:zinc ion binding"/>
    <property type="evidence" value="ECO:0007669"/>
    <property type="project" value="TreeGrafter"/>
</dbReference>
<dbReference type="GO" id="GO:0005829">
    <property type="term" value="C:cytosol"/>
    <property type="evidence" value="ECO:0007669"/>
    <property type="project" value="TreeGrafter"/>
</dbReference>